<dbReference type="InterPro" id="IPR053164">
    <property type="entry name" value="IS1016-like_transposase"/>
</dbReference>
<organism evidence="1 2">
    <name type="scientific">Ditylenchus dipsaci</name>
    <dbReference type="NCBI Taxonomy" id="166011"/>
    <lineage>
        <taxon>Eukaryota</taxon>
        <taxon>Metazoa</taxon>
        <taxon>Ecdysozoa</taxon>
        <taxon>Nematoda</taxon>
        <taxon>Chromadorea</taxon>
        <taxon>Rhabditida</taxon>
        <taxon>Tylenchina</taxon>
        <taxon>Tylenchomorpha</taxon>
        <taxon>Sphaerularioidea</taxon>
        <taxon>Anguinidae</taxon>
        <taxon>Anguininae</taxon>
        <taxon>Ditylenchus</taxon>
    </lineage>
</organism>
<accession>A0A915EQ20</accession>
<keyword evidence="1" id="KW-1185">Reference proteome</keyword>
<proteinExistence type="predicted"/>
<dbReference type="PANTHER" id="PTHR47163">
    <property type="entry name" value="DDE_TNP_IS1595 DOMAIN-CONTAINING PROTEIN"/>
    <property type="match status" value="1"/>
</dbReference>
<protein>
    <submittedName>
        <fullName evidence="2">Transposase</fullName>
    </submittedName>
</protein>
<dbReference type="WBParaSite" id="jg773">
    <property type="protein sequence ID" value="jg773"/>
    <property type="gene ID" value="jg773"/>
</dbReference>
<dbReference type="AlphaFoldDB" id="A0A915EQ20"/>
<name>A0A915EQ20_9BILA</name>
<sequence>MKDRFREVCLAGISRILSNWRSWKVVEVDEAVISRRKYNVVQVYSPWHCNYDRRLAGYNGVADLPEGYEHYVVNHSENFVNPDDSDIYTQSIESMHQIFKHRHKKEYGTARSQIVSYIEEYLW</sequence>
<evidence type="ECO:0000313" key="2">
    <source>
        <dbReference type="WBParaSite" id="jg773"/>
    </source>
</evidence>
<dbReference type="PANTHER" id="PTHR47163:SF2">
    <property type="entry name" value="SI:DKEY-17M8.2"/>
    <property type="match status" value="1"/>
</dbReference>
<evidence type="ECO:0000313" key="1">
    <source>
        <dbReference type="Proteomes" id="UP000887574"/>
    </source>
</evidence>
<dbReference type="Proteomes" id="UP000887574">
    <property type="component" value="Unplaced"/>
</dbReference>
<reference evidence="2" key="1">
    <citation type="submission" date="2022-11" db="UniProtKB">
        <authorList>
            <consortium name="WormBaseParasite"/>
        </authorList>
    </citation>
    <scope>IDENTIFICATION</scope>
</reference>